<protein>
    <recommendedName>
        <fullName evidence="1">VWA-like domain-containing protein</fullName>
    </recommendedName>
</protein>
<name>A0A645EEV1_9ZZZZ</name>
<sequence length="123" mass="13928">MDALLAVDESGSISDEMVKAFFAELFEINKIIGGNFFVTVFDTMCKEPVSLNKFILDSEREKRGGTDYRPVFALADRLKMPLVILFTDGDGQMPDSVNQNTLWVLTKNTRQEMAFGYSVPFER</sequence>
<dbReference type="AlphaFoldDB" id="A0A645EEV1"/>
<comment type="caution">
    <text evidence="2">The sequence shown here is derived from an EMBL/GenBank/DDBJ whole genome shotgun (WGS) entry which is preliminary data.</text>
</comment>
<dbReference type="InterPro" id="IPR018698">
    <property type="entry name" value="VWA-like_dom"/>
</dbReference>
<organism evidence="2">
    <name type="scientific">bioreactor metagenome</name>
    <dbReference type="NCBI Taxonomy" id="1076179"/>
    <lineage>
        <taxon>unclassified sequences</taxon>
        <taxon>metagenomes</taxon>
        <taxon>ecological metagenomes</taxon>
    </lineage>
</organism>
<reference evidence="2" key="1">
    <citation type="submission" date="2019-08" db="EMBL/GenBank/DDBJ databases">
        <authorList>
            <person name="Kucharzyk K."/>
            <person name="Murdoch R.W."/>
            <person name="Higgins S."/>
            <person name="Loffler F."/>
        </authorList>
    </citation>
    <scope>NUCLEOTIDE SEQUENCE</scope>
</reference>
<proteinExistence type="predicted"/>
<dbReference type="EMBL" id="VSSQ01046447">
    <property type="protein sequence ID" value="MPN00421.1"/>
    <property type="molecule type" value="Genomic_DNA"/>
</dbReference>
<gene>
    <name evidence="2" type="ORF">SDC9_147616</name>
</gene>
<evidence type="ECO:0000259" key="1">
    <source>
        <dbReference type="Pfam" id="PF09967"/>
    </source>
</evidence>
<feature type="domain" description="VWA-like" evidence="1">
    <location>
        <begin position="5"/>
        <end position="117"/>
    </location>
</feature>
<accession>A0A645EEV1</accession>
<dbReference type="PANTHER" id="PTHR38730">
    <property type="entry name" value="SLL7028 PROTEIN"/>
    <property type="match status" value="1"/>
</dbReference>
<dbReference type="PANTHER" id="PTHR38730:SF1">
    <property type="entry name" value="SLL7028 PROTEIN"/>
    <property type="match status" value="1"/>
</dbReference>
<evidence type="ECO:0000313" key="2">
    <source>
        <dbReference type="EMBL" id="MPN00421.1"/>
    </source>
</evidence>
<dbReference type="Pfam" id="PF09967">
    <property type="entry name" value="DUF2201"/>
    <property type="match status" value="1"/>
</dbReference>